<keyword evidence="4 7" id="KW-0418">Kinase</keyword>
<evidence type="ECO:0000256" key="2">
    <source>
        <dbReference type="ARBA" id="ARBA00022679"/>
    </source>
</evidence>
<evidence type="ECO:0000259" key="6">
    <source>
        <dbReference type="Pfam" id="PF00294"/>
    </source>
</evidence>
<keyword evidence="3" id="KW-0547">Nucleotide-binding</keyword>
<evidence type="ECO:0000256" key="5">
    <source>
        <dbReference type="ARBA" id="ARBA00022840"/>
    </source>
</evidence>
<dbReference type="InterPro" id="IPR002173">
    <property type="entry name" value="Carboh/pur_kinase_PfkB_CS"/>
</dbReference>
<dbReference type="PANTHER" id="PTHR43085">
    <property type="entry name" value="HEXOKINASE FAMILY MEMBER"/>
    <property type="match status" value="1"/>
</dbReference>
<organism evidence="7 8">
    <name type="scientific">Longivirga aurantiaca</name>
    <dbReference type="NCBI Taxonomy" id="1837743"/>
    <lineage>
        <taxon>Bacteria</taxon>
        <taxon>Bacillati</taxon>
        <taxon>Actinomycetota</taxon>
        <taxon>Actinomycetes</taxon>
        <taxon>Sporichthyales</taxon>
        <taxon>Sporichthyaceae</taxon>
        <taxon>Longivirga</taxon>
    </lineage>
</organism>
<comment type="caution">
    <text evidence="7">The sequence shown here is derived from an EMBL/GenBank/DDBJ whole genome shotgun (WGS) entry which is preliminary data.</text>
</comment>
<evidence type="ECO:0000256" key="1">
    <source>
        <dbReference type="ARBA" id="ARBA00010688"/>
    </source>
</evidence>
<evidence type="ECO:0000313" key="8">
    <source>
        <dbReference type="Proteomes" id="UP001596138"/>
    </source>
</evidence>
<dbReference type="PANTHER" id="PTHR43085:SF1">
    <property type="entry name" value="PSEUDOURIDINE KINASE-RELATED"/>
    <property type="match status" value="1"/>
</dbReference>
<evidence type="ECO:0000313" key="7">
    <source>
        <dbReference type="EMBL" id="MFC6236369.1"/>
    </source>
</evidence>
<keyword evidence="2 7" id="KW-0808">Transferase</keyword>
<dbReference type="InterPro" id="IPR029056">
    <property type="entry name" value="Ribokinase-like"/>
</dbReference>
<evidence type="ECO:0000256" key="4">
    <source>
        <dbReference type="ARBA" id="ARBA00022777"/>
    </source>
</evidence>
<dbReference type="InterPro" id="IPR050306">
    <property type="entry name" value="PfkB_Carbo_kinase"/>
</dbReference>
<proteinExistence type="inferred from homology"/>
<dbReference type="EMBL" id="JBHSTI010000002">
    <property type="protein sequence ID" value="MFC6236369.1"/>
    <property type="molecule type" value="Genomic_DNA"/>
</dbReference>
<sequence length="305" mass="31533">MTVVVAGEALVDLILRPDGSITAVPGGGPFNAARTLARLGVPTVFLGGLSVDRFGRDLRTRLEEDGVHLGMPTPVDLPTTLALAELDEGGAASYRFYFAGTSAPLVTGDDARAAFDAAATVLHVGTLGLVFEPMATTMESLVAGIGDDVLVFIDPNCRPLTISDRDAYIARLHRVLARADVVKVSGDDLDYLSPGVDGLTACRDLLALGPQVVLFTDGAETVHVLVRDGGSFSVDVPSVEVVDTVGAGDSFGGGFLATWVDAGLGRTDLADLQALRTAVERAIVVAGITCTRAGAEPPHLADLPS</sequence>
<dbReference type="Proteomes" id="UP001596138">
    <property type="component" value="Unassembled WGS sequence"/>
</dbReference>
<dbReference type="EC" id="2.7.1.-" evidence="7"/>
<protein>
    <submittedName>
        <fullName evidence="7">Carbohydrate kinase</fullName>
        <ecNumber evidence="7">2.7.1.-</ecNumber>
    </submittedName>
</protein>
<keyword evidence="5" id="KW-0067">ATP-binding</keyword>
<evidence type="ECO:0000256" key="3">
    <source>
        <dbReference type="ARBA" id="ARBA00022741"/>
    </source>
</evidence>
<name>A0ABW1SVS4_9ACTN</name>
<dbReference type="CDD" id="cd01167">
    <property type="entry name" value="bac_FRK"/>
    <property type="match status" value="1"/>
</dbReference>
<dbReference type="RefSeq" id="WP_386763415.1">
    <property type="nucleotide sequence ID" value="NZ_JBHSTI010000002.1"/>
</dbReference>
<feature type="domain" description="Carbohydrate kinase PfkB" evidence="6">
    <location>
        <begin position="3"/>
        <end position="297"/>
    </location>
</feature>
<keyword evidence="8" id="KW-1185">Reference proteome</keyword>
<dbReference type="PROSITE" id="PS00584">
    <property type="entry name" value="PFKB_KINASES_2"/>
    <property type="match status" value="1"/>
</dbReference>
<dbReference type="GO" id="GO:0016301">
    <property type="term" value="F:kinase activity"/>
    <property type="evidence" value="ECO:0007669"/>
    <property type="project" value="UniProtKB-KW"/>
</dbReference>
<dbReference type="Pfam" id="PF00294">
    <property type="entry name" value="PfkB"/>
    <property type="match status" value="1"/>
</dbReference>
<dbReference type="Gene3D" id="3.40.1190.20">
    <property type="match status" value="1"/>
</dbReference>
<dbReference type="SUPFAM" id="SSF53613">
    <property type="entry name" value="Ribokinase-like"/>
    <property type="match status" value="1"/>
</dbReference>
<comment type="similarity">
    <text evidence="1">Belongs to the carbohydrate kinase PfkB family.</text>
</comment>
<accession>A0ABW1SVS4</accession>
<dbReference type="InterPro" id="IPR011611">
    <property type="entry name" value="PfkB_dom"/>
</dbReference>
<reference evidence="8" key="1">
    <citation type="journal article" date="2019" name="Int. J. Syst. Evol. Microbiol.">
        <title>The Global Catalogue of Microorganisms (GCM) 10K type strain sequencing project: providing services to taxonomists for standard genome sequencing and annotation.</title>
        <authorList>
            <consortium name="The Broad Institute Genomics Platform"/>
            <consortium name="The Broad Institute Genome Sequencing Center for Infectious Disease"/>
            <person name="Wu L."/>
            <person name="Ma J."/>
        </authorList>
    </citation>
    <scope>NUCLEOTIDE SEQUENCE [LARGE SCALE GENOMIC DNA]</scope>
    <source>
        <strain evidence="8">CGMCC 4.7317</strain>
    </source>
</reference>
<gene>
    <name evidence="7" type="ORF">ACFQGU_00645</name>
</gene>